<dbReference type="InterPro" id="IPR009457">
    <property type="entry name" value="THH1/TOM1/TOM3_dom"/>
</dbReference>
<feature type="transmembrane region" description="Helical" evidence="2">
    <location>
        <begin position="1451"/>
        <end position="1474"/>
    </location>
</feature>
<dbReference type="VEuPathDB" id="AmoebaDB:DICPUDRAFT_147210"/>
<dbReference type="GeneID" id="10509458"/>
<dbReference type="Pfam" id="PF06454">
    <property type="entry name" value="THH1_TOM1-3_dom"/>
    <property type="match status" value="1"/>
</dbReference>
<dbReference type="OMA" id="FPINRIS"/>
<feature type="transmembrane region" description="Helical" evidence="2">
    <location>
        <begin position="1375"/>
        <end position="1397"/>
    </location>
</feature>
<keyword evidence="2" id="KW-1133">Transmembrane helix</keyword>
<feature type="transmembrane region" description="Helical" evidence="2">
    <location>
        <begin position="1339"/>
        <end position="1363"/>
    </location>
</feature>
<feature type="domain" description="THH1/TOM1/TOM3" evidence="3">
    <location>
        <begin position="1330"/>
        <end position="1603"/>
    </location>
</feature>
<evidence type="ECO:0000313" key="5">
    <source>
        <dbReference type="Proteomes" id="UP000001064"/>
    </source>
</evidence>
<evidence type="ECO:0000256" key="1">
    <source>
        <dbReference type="SAM" id="MobiDB-lite"/>
    </source>
</evidence>
<feature type="transmembrane region" description="Helical" evidence="2">
    <location>
        <begin position="1579"/>
        <end position="1601"/>
    </location>
</feature>
<feature type="transmembrane region" description="Helical" evidence="2">
    <location>
        <begin position="1417"/>
        <end position="1439"/>
    </location>
</feature>
<evidence type="ECO:0000259" key="3">
    <source>
        <dbReference type="Pfam" id="PF06454"/>
    </source>
</evidence>
<evidence type="ECO:0000256" key="2">
    <source>
        <dbReference type="SAM" id="Phobius"/>
    </source>
</evidence>
<dbReference type="PANTHER" id="PTHR32102">
    <property type="entry name" value="DUF1084 DOMAIN-CONTAINING PROTEIN-RELATED"/>
    <property type="match status" value="1"/>
</dbReference>
<accession>F0Z7Y1</accession>
<sequence>MDVELDEDLYRYDTLSCPYYKCPPPANENIDCSCDYTNVNDCPPTIGRDPSCEPCPEKIEYYDGDKMDLSDACGGDWTVLEYNKKYNYSITETAFFRIKAPSFGCKGTSLKINSVDGFGPSYIGPLNEMYYIRYSSSLSPQRNVLLNLCPSDNWSPEEHYTFTTSWTRDTYFIRVDPTTSIFNFTIELQNYEIPSDAPSACTPISSDHQCITTNQVIMGEGNNSVPIYYSYQVERAGQYFFNAPSIYQSTSFYISKDPNNKYPDETNGYWQLEEEFDNFLFFSFDEPTTLYITAVSVFATNFTFSICDQGFKSRYSVSSMTSPTEGAFSLTLTSRLLLEDGQILNNPTYHGSLTYSVLYPQVDISPMFPVPLYFHASSKFSDLKITNNIAHYNEFKPNSYQAAVLLSTSIGKTNINKFYDFETILNSKLEFLSTIFDKDGNAINNIVGFEEKVLECNETEFNQIFQLIEETQKVLFNISDFDELNNYRYTLDSLQISDGWVGCSNKAVQLLEMESIPKNISLVYCPYKRDDPEYSQDPCCNPLMTYYECCNPRETSLNFTVYSKGDQSLVEEQCSSIDCTLSVLADYGKSLSNIDACTVPDIEPLRIKLESTTVLRQCKSVLEPPYCTTDQDCQEYSGKECNLYSRTCMPDFEILDKKYIRCALENLSRNVVFSLLDGTIKVDDAVVQSVYDQNQKEDCVGFSSIYDRSKFAWKSYVSLPFCYKIKDCLDETCLTRHDTCLEGMYVDWYLDEISSVENCSATGFCNGDTSLTLEECEDIGGGFCGYCTNENSTCHSASQYFGTETTCQNQKICLSPNGEFQVGLTDQQCEEDVSYCTEPCGYQCTSTLSTMSGCLIFKKNITQADCASYPNTEWTEEKKTCVAKSFTTQQQCSGASFTWVDCSNKGEGECMGPIQNLDICYLEPVQCATKEECENSGVCSDEFYFDPKHGNPYYPFGAGKCVFKHGSYQGGITCDDSDGKNQNDSPNGCYFTYPLHLTKSDCEADGGKWWVPAIDKDTCESQMGCRVLESSTVSNLPFNYLFNEMDQQECEGCYQSFNEWTNKYQWSNAKWLTGVSKPTRWIPTEFVPNQLGPQFNYELFYNSVMESTNTLVADLFRSEAYCRLQQLQSNLNSITCSCGSSKSDYSKCFEQSSPLLGLSKPCTTEKSTFSFDFGHIEFTNNSIDSSCQSITVYSQSKELYTSTRPESLASNFVSYKKTDLYGIFNDNGAVIGTLLSDGIIIKSQDGIREAVICFVVATGEKVNSKYPIFDFAIQLNNETIPTPLQVETYFERNNETSNTLICSMVTDISQNDPIYFPINRISDYQDQQKEVFDDTAKGLMYTLAVIFIIVALWGFFEIALIIYNYYNESKKAFQLVHLLIIIVTLFILIRAIYFFIMPSGALAYSPVADYILVVLPTFIYFTAFTIVVVLWYVIFFLVLKKHRSAESLSKRIYTTVAVINAVLYLLFIAIVLVFQYTKQDKPNNCGSRIVIPVESTTPQRVVSIVYAVVQALISLVIGSAFLYLGSSLYSAMRSNKVGSTSNKAHHQRKIFTLTLTCSIGFILHCIFVLIMVAANVNSIIFSFICLVLTEVIPAISILWSFDQRNPYQQKSSDGGSTRGSFSKNNKLTSIGIGSSTTDRQSNQSSSSSYGTPISNNDIGNDSSNITP</sequence>
<reference evidence="5" key="1">
    <citation type="journal article" date="2011" name="Genome Biol.">
        <title>Comparative genomics of the social amoebae Dictyostelium discoideum and Dictyostelium purpureum.</title>
        <authorList>
            <consortium name="US DOE Joint Genome Institute (JGI-PGF)"/>
            <person name="Sucgang R."/>
            <person name="Kuo A."/>
            <person name="Tian X."/>
            <person name="Salerno W."/>
            <person name="Parikh A."/>
            <person name="Feasley C.L."/>
            <person name="Dalin E."/>
            <person name="Tu H."/>
            <person name="Huang E."/>
            <person name="Barry K."/>
            <person name="Lindquist E."/>
            <person name="Shapiro H."/>
            <person name="Bruce D."/>
            <person name="Schmutz J."/>
            <person name="Salamov A."/>
            <person name="Fey P."/>
            <person name="Gaudet P."/>
            <person name="Anjard C."/>
            <person name="Babu M.M."/>
            <person name="Basu S."/>
            <person name="Bushmanova Y."/>
            <person name="van der Wel H."/>
            <person name="Katoh-Kurasawa M."/>
            <person name="Dinh C."/>
            <person name="Coutinho P.M."/>
            <person name="Saito T."/>
            <person name="Elias M."/>
            <person name="Schaap P."/>
            <person name="Kay R.R."/>
            <person name="Henrissat B."/>
            <person name="Eichinger L."/>
            <person name="Rivero F."/>
            <person name="Putnam N.H."/>
            <person name="West C.M."/>
            <person name="Loomis W.F."/>
            <person name="Chisholm R.L."/>
            <person name="Shaulsky G."/>
            <person name="Strassmann J.E."/>
            <person name="Queller D.C."/>
            <person name="Kuspa A."/>
            <person name="Grigoriev I.V."/>
        </authorList>
    </citation>
    <scope>NUCLEOTIDE SEQUENCE [LARGE SCALE GENOMIC DNA]</scope>
    <source>
        <strain evidence="5">QSDP1</strain>
    </source>
</reference>
<proteinExistence type="predicted"/>
<feature type="transmembrane region" description="Helical" evidence="2">
    <location>
        <begin position="1504"/>
        <end position="1529"/>
    </location>
</feature>
<dbReference type="SUPFAM" id="SSF81321">
    <property type="entry name" value="Family A G protein-coupled receptor-like"/>
    <property type="match status" value="1"/>
</dbReference>
<gene>
    <name evidence="4" type="ORF">DICPUDRAFT_147210</name>
</gene>
<keyword evidence="5" id="KW-1185">Reference proteome</keyword>
<keyword evidence="2" id="KW-0812">Transmembrane</keyword>
<dbReference type="RefSeq" id="XP_003283553.1">
    <property type="nucleotide sequence ID" value="XM_003283505.1"/>
</dbReference>
<dbReference type="GO" id="GO:0006935">
    <property type="term" value="P:chemotaxis"/>
    <property type="evidence" value="ECO:0000318"/>
    <property type="project" value="GO_Central"/>
</dbReference>
<feature type="region of interest" description="Disordered" evidence="1">
    <location>
        <begin position="1609"/>
        <end position="1667"/>
    </location>
</feature>
<keyword evidence="2" id="KW-0472">Membrane</keyword>
<dbReference type="InParanoid" id="F0Z7Y1"/>
<evidence type="ECO:0000313" key="4">
    <source>
        <dbReference type="EMBL" id="EGC39924.1"/>
    </source>
</evidence>
<dbReference type="OrthoDB" id="2109252at2759"/>
<feature type="transmembrane region" description="Helical" evidence="2">
    <location>
        <begin position="1550"/>
        <end position="1573"/>
    </location>
</feature>
<dbReference type="Proteomes" id="UP000001064">
    <property type="component" value="Unassembled WGS sequence"/>
</dbReference>
<name>F0Z7Y1_DICPU</name>
<dbReference type="eggNOG" id="ENOG502REZV">
    <property type="taxonomic scope" value="Eukaryota"/>
</dbReference>
<dbReference type="KEGG" id="dpp:DICPUDRAFT_147210"/>
<organism evidence="4 5">
    <name type="scientific">Dictyostelium purpureum</name>
    <name type="common">Slime mold</name>
    <dbReference type="NCBI Taxonomy" id="5786"/>
    <lineage>
        <taxon>Eukaryota</taxon>
        <taxon>Amoebozoa</taxon>
        <taxon>Evosea</taxon>
        <taxon>Eumycetozoa</taxon>
        <taxon>Dictyostelia</taxon>
        <taxon>Dictyosteliales</taxon>
        <taxon>Dictyosteliaceae</taxon>
        <taxon>Dictyostelium</taxon>
    </lineage>
</organism>
<protein>
    <recommendedName>
        <fullName evidence="3">THH1/TOM1/TOM3 domain-containing protein</fullName>
    </recommendedName>
</protein>
<feature type="compositionally biased region" description="Polar residues" evidence="1">
    <location>
        <begin position="1609"/>
        <end position="1633"/>
    </location>
</feature>
<feature type="compositionally biased region" description="Low complexity" evidence="1">
    <location>
        <begin position="1634"/>
        <end position="1667"/>
    </location>
</feature>
<dbReference type="PANTHER" id="PTHR32102:SF15">
    <property type="entry name" value="THH1_TOM1_TOM3 DOMAIN-CONTAINING PROTEIN"/>
    <property type="match status" value="1"/>
</dbReference>
<dbReference type="FunCoup" id="F0Z7Y1">
    <property type="interactions" value="14"/>
</dbReference>
<dbReference type="EMBL" id="GL870949">
    <property type="protein sequence ID" value="EGC39924.1"/>
    <property type="molecule type" value="Genomic_DNA"/>
</dbReference>